<accession>A0A3S2WBA0</accession>
<evidence type="ECO:0000313" key="3">
    <source>
        <dbReference type="Proteomes" id="UP000283128"/>
    </source>
</evidence>
<feature type="compositionally biased region" description="Basic and acidic residues" evidence="1">
    <location>
        <begin position="271"/>
        <end position="284"/>
    </location>
</feature>
<evidence type="ECO:0000256" key="1">
    <source>
        <dbReference type="SAM" id="MobiDB-lite"/>
    </source>
</evidence>
<feature type="compositionally biased region" description="Gly residues" evidence="1">
    <location>
        <begin position="151"/>
        <end position="161"/>
    </location>
</feature>
<evidence type="ECO:0000313" key="2">
    <source>
        <dbReference type="EMBL" id="RVU18320.1"/>
    </source>
</evidence>
<reference evidence="2 3" key="1">
    <citation type="submission" date="2019-01" db="EMBL/GenBank/DDBJ databases">
        <title>Genome sequences of Streptomyces and Rhizobium isolates collected from root and soil.</title>
        <authorList>
            <person name="Chhettri S."/>
            <person name="Sevigny J.L."/>
            <person name="Sen A."/>
            <person name="Ennis N."/>
            <person name="Tisa L."/>
        </authorList>
    </citation>
    <scope>NUCLEOTIDE SEQUENCE [LARGE SCALE GENOMIC DNA]</scope>
    <source>
        <strain evidence="2 3">San01</strain>
    </source>
</reference>
<sequence length="284" mass="28431">MSAPAVTDISAPADASAISAPADASAAEPTAKPTAELTAKPTAEPPTGTRTTRTTRTTHATRTTGTPHVARVRDIVRSRVAVPVGTRVAQPIRNQVLDPAVRDVRDVRDVREVVRPVGGLAKEIVSGLVADAPPGFLPRPPSMPGLPGVPGTPGGAPGPSGAGAHTAPATGTLPRADTARGDHARHGAREETGPNGGFALGPAHCVTARATVAKAVRTPVPTPAFPSGSTVGQSAGDGSSTRHCDLAAAAFGSGSTARLLSGATAPAHAAPTRDRQRDIPEFPG</sequence>
<comment type="caution">
    <text evidence="2">The sequence shown here is derived from an EMBL/GenBank/DDBJ whole genome shotgun (WGS) entry which is preliminary data.</text>
</comment>
<feature type="compositionally biased region" description="Low complexity" evidence="1">
    <location>
        <begin position="41"/>
        <end position="67"/>
    </location>
</feature>
<feature type="region of interest" description="Disordered" evidence="1">
    <location>
        <begin position="136"/>
        <end position="200"/>
    </location>
</feature>
<feature type="compositionally biased region" description="Polar residues" evidence="1">
    <location>
        <begin position="227"/>
        <end position="239"/>
    </location>
</feature>
<dbReference type="AlphaFoldDB" id="A0A3S2WBA0"/>
<feature type="region of interest" description="Disordered" evidence="1">
    <location>
        <begin position="220"/>
        <end position="240"/>
    </location>
</feature>
<protein>
    <submittedName>
        <fullName evidence="2">Uncharacterized protein</fullName>
    </submittedName>
</protein>
<proteinExistence type="predicted"/>
<feature type="region of interest" description="Disordered" evidence="1">
    <location>
        <begin position="1"/>
        <end position="67"/>
    </location>
</feature>
<gene>
    <name evidence="2" type="ORF">EOT10_32650</name>
</gene>
<name>A0A3S2WBA0_9ACTN</name>
<dbReference type="EMBL" id="RZYA01000021">
    <property type="protein sequence ID" value="RVU18320.1"/>
    <property type="molecule type" value="Genomic_DNA"/>
</dbReference>
<dbReference type="Proteomes" id="UP000283128">
    <property type="component" value="Unassembled WGS sequence"/>
</dbReference>
<keyword evidence="3" id="KW-1185">Reference proteome</keyword>
<feature type="compositionally biased region" description="Low complexity" evidence="1">
    <location>
        <begin position="162"/>
        <end position="174"/>
    </location>
</feature>
<feature type="region of interest" description="Disordered" evidence="1">
    <location>
        <begin position="261"/>
        <end position="284"/>
    </location>
</feature>
<feature type="compositionally biased region" description="Basic and acidic residues" evidence="1">
    <location>
        <begin position="177"/>
        <end position="192"/>
    </location>
</feature>
<organism evidence="2 3">
    <name type="scientific">Streptomyces antnestii</name>
    <dbReference type="NCBI Taxonomy" id="2494256"/>
    <lineage>
        <taxon>Bacteria</taxon>
        <taxon>Bacillati</taxon>
        <taxon>Actinomycetota</taxon>
        <taxon>Actinomycetes</taxon>
        <taxon>Kitasatosporales</taxon>
        <taxon>Streptomycetaceae</taxon>
        <taxon>Streptomyces</taxon>
    </lineage>
</organism>
<dbReference type="OrthoDB" id="4339088at2"/>
<feature type="compositionally biased region" description="Low complexity" evidence="1">
    <location>
        <begin position="8"/>
        <end position="27"/>
    </location>
</feature>